<protein>
    <submittedName>
        <fullName evidence="2">Uncharacterized protein</fullName>
    </submittedName>
</protein>
<name>A0A8H7SAM5_9FUNG</name>
<feature type="compositionally biased region" description="Polar residues" evidence="1">
    <location>
        <begin position="532"/>
        <end position="553"/>
    </location>
</feature>
<feature type="region of interest" description="Disordered" evidence="1">
    <location>
        <begin position="635"/>
        <end position="666"/>
    </location>
</feature>
<dbReference type="Proteomes" id="UP000646827">
    <property type="component" value="Unassembled WGS sequence"/>
</dbReference>
<organism evidence="2 3">
    <name type="scientific">Circinella minor</name>
    <dbReference type="NCBI Taxonomy" id="1195481"/>
    <lineage>
        <taxon>Eukaryota</taxon>
        <taxon>Fungi</taxon>
        <taxon>Fungi incertae sedis</taxon>
        <taxon>Mucoromycota</taxon>
        <taxon>Mucoromycotina</taxon>
        <taxon>Mucoromycetes</taxon>
        <taxon>Mucorales</taxon>
        <taxon>Lichtheimiaceae</taxon>
        <taxon>Circinella</taxon>
    </lineage>
</organism>
<keyword evidence="3" id="KW-1185">Reference proteome</keyword>
<reference evidence="2 3" key="1">
    <citation type="submission" date="2020-12" db="EMBL/GenBank/DDBJ databases">
        <title>Metabolic potential, ecology and presence of endohyphal bacteria is reflected in genomic diversity of Mucoromycotina.</title>
        <authorList>
            <person name="Muszewska A."/>
            <person name="Okrasinska A."/>
            <person name="Steczkiewicz K."/>
            <person name="Drgas O."/>
            <person name="Orlowska M."/>
            <person name="Perlinska-Lenart U."/>
            <person name="Aleksandrzak-Piekarczyk T."/>
            <person name="Szatraj K."/>
            <person name="Zielenkiewicz U."/>
            <person name="Pilsyk S."/>
            <person name="Malc E."/>
            <person name="Mieczkowski P."/>
            <person name="Kruszewska J.S."/>
            <person name="Biernat P."/>
            <person name="Pawlowska J."/>
        </authorList>
    </citation>
    <scope>NUCLEOTIDE SEQUENCE [LARGE SCALE GENOMIC DNA]</scope>
    <source>
        <strain evidence="2 3">CBS 142.35</strain>
    </source>
</reference>
<feature type="compositionally biased region" description="Polar residues" evidence="1">
    <location>
        <begin position="492"/>
        <end position="525"/>
    </location>
</feature>
<evidence type="ECO:0000313" key="3">
    <source>
        <dbReference type="Proteomes" id="UP000646827"/>
    </source>
</evidence>
<comment type="caution">
    <text evidence="2">The sequence shown here is derived from an EMBL/GenBank/DDBJ whole genome shotgun (WGS) entry which is preliminary data.</text>
</comment>
<feature type="compositionally biased region" description="Low complexity" evidence="1">
    <location>
        <begin position="635"/>
        <end position="654"/>
    </location>
</feature>
<gene>
    <name evidence="2" type="ORF">INT45_003233</name>
</gene>
<feature type="region of interest" description="Disordered" evidence="1">
    <location>
        <begin position="671"/>
        <end position="690"/>
    </location>
</feature>
<feature type="compositionally biased region" description="Polar residues" evidence="1">
    <location>
        <begin position="564"/>
        <end position="581"/>
    </location>
</feature>
<sequence length="808" mass="92336">MDTLSNKSDHDWRNDTQSYLFDLMNDQELFKQTMHSTHPPSHYQQQNNTSATNAININNDYEILFREQYFRDACREIIQYQNRHGIKINSYKDPPEWIIQQTSNDNDKEHDRGGTWQTDKVADDHLSNLEKQWNKSNPWRKYNLQDLEFAQSLYMLESPLITLSTNNQRVLPLWTLQNRTRMLPIMKVPHIIDDSKASMQENRMDHFSMNEQQRQICIDQPVFDELNQLILDPFDNKCSTIKSSNNLPSIWSGFSQTALFDKESFSRSWISHSSLENNLSLVSINNNTTKDKSNTINNDNNNIIFMEDSHTLESATTYSNLDYDSVLMDSITGNNDEKQNQEHGFINREYNNITATNSLSPLQSDTENKRTLPTTIGMVSKYSQQQHNHNKPTSTIIIGTAEEDKKECHDVVNVEPSMYVDALVGIRRVNEYAGKRRKLNGLTSEDAITVHNKRRKQDSVSSVDYYNTNSSRASSPDIQQQQHRRKLHCWETSPSKETLSAISNSPTPIATAPVSVTKTGSSTPESQKERSNSPASSHISTIIKQNTMESTPVATHPHRPFTRTPASPTRSVLRETNSSLMQHERATPSIGTTTTHAQYPQHYNRNFNNSKTIPASNQMLRQNTSSFTKKNFTTATKALPSPPSFSTTASSLPFFGQQPESFSSEHTDNNLTHAPISNFMNSGNKNKQQHLGNHYRNFQQQQHLADSNGLFNNSPLSVSGWKLTRPSTIMPNGGFSPSANISDFVAMRKLAKKEKTNTHHHPTLLSTTTVVQGQQQHHQQANKNNRKNMPFCELRRLHDNLNEKHHFE</sequence>
<evidence type="ECO:0000256" key="1">
    <source>
        <dbReference type="SAM" id="MobiDB-lite"/>
    </source>
</evidence>
<dbReference type="AlphaFoldDB" id="A0A8H7SAM5"/>
<evidence type="ECO:0000313" key="2">
    <source>
        <dbReference type="EMBL" id="KAG2225033.1"/>
    </source>
</evidence>
<feature type="compositionally biased region" description="Polar residues" evidence="1">
    <location>
        <begin position="678"/>
        <end position="690"/>
    </location>
</feature>
<dbReference type="EMBL" id="JAEPRB010000033">
    <property type="protein sequence ID" value="KAG2225033.1"/>
    <property type="molecule type" value="Genomic_DNA"/>
</dbReference>
<feature type="compositionally biased region" description="Polar residues" evidence="1">
    <location>
        <begin position="459"/>
        <end position="481"/>
    </location>
</feature>
<feature type="region of interest" description="Disordered" evidence="1">
    <location>
        <begin position="452"/>
        <end position="596"/>
    </location>
</feature>
<accession>A0A8H7SAM5</accession>
<proteinExistence type="predicted"/>
<dbReference type="OrthoDB" id="10367257at2759"/>